<evidence type="ECO:0000256" key="2">
    <source>
        <dbReference type="SAM" id="Phobius"/>
    </source>
</evidence>
<gene>
    <name evidence="3" type="ORF">FRACYDRAFT_238477</name>
</gene>
<evidence type="ECO:0000313" key="4">
    <source>
        <dbReference type="Proteomes" id="UP000095751"/>
    </source>
</evidence>
<dbReference type="AlphaFoldDB" id="A0A1E7FIU5"/>
<feature type="transmembrane region" description="Helical" evidence="2">
    <location>
        <begin position="21"/>
        <end position="44"/>
    </location>
</feature>
<keyword evidence="2" id="KW-0812">Transmembrane</keyword>
<feature type="region of interest" description="Disordered" evidence="1">
    <location>
        <begin position="78"/>
        <end position="103"/>
    </location>
</feature>
<reference evidence="3 4" key="1">
    <citation type="submission" date="2016-09" db="EMBL/GenBank/DDBJ databases">
        <title>Extensive genetic diversity and differential bi-allelic expression allows diatom success in the polar Southern Ocean.</title>
        <authorList>
            <consortium name="DOE Joint Genome Institute"/>
            <person name="Mock T."/>
            <person name="Otillar R.P."/>
            <person name="Strauss J."/>
            <person name="Dupont C."/>
            <person name="Frickenhaus S."/>
            <person name="Maumus F."/>
            <person name="Mcmullan M."/>
            <person name="Sanges R."/>
            <person name="Schmutz J."/>
            <person name="Toseland A."/>
            <person name="Valas R."/>
            <person name="Veluchamy A."/>
            <person name="Ward B.J."/>
            <person name="Allen A."/>
            <person name="Barry K."/>
            <person name="Falciatore A."/>
            <person name="Ferrante M."/>
            <person name="Fortunato A.E."/>
            <person name="Gloeckner G."/>
            <person name="Gruber A."/>
            <person name="Hipkin R."/>
            <person name="Janech M."/>
            <person name="Kroth P."/>
            <person name="Leese F."/>
            <person name="Lindquist E."/>
            <person name="Lyon B.R."/>
            <person name="Martin J."/>
            <person name="Mayer C."/>
            <person name="Parker M."/>
            <person name="Quesneville H."/>
            <person name="Raymond J."/>
            <person name="Uhlig C."/>
            <person name="Valentin K.U."/>
            <person name="Worden A.Z."/>
            <person name="Armbrust E.V."/>
            <person name="Bowler C."/>
            <person name="Green B."/>
            <person name="Moulton V."/>
            <person name="Van Oosterhout C."/>
            <person name="Grigoriev I."/>
        </authorList>
    </citation>
    <scope>NUCLEOTIDE SEQUENCE [LARGE SCALE GENOMIC DNA]</scope>
    <source>
        <strain evidence="3 4">CCMP1102</strain>
    </source>
</reference>
<evidence type="ECO:0000313" key="3">
    <source>
        <dbReference type="EMBL" id="OEU18044.1"/>
    </source>
</evidence>
<dbReference type="Proteomes" id="UP000095751">
    <property type="component" value="Unassembled WGS sequence"/>
</dbReference>
<dbReference type="KEGG" id="fcy:FRACYDRAFT_238477"/>
<organism evidence="3 4">
    <name type="scientific">Fragilariopsis cylindrus CCMP1102</name>
    <dbReference type="NCBI Taxonomy" id="635003"/>
    <lineage>
        <taxon>Eukaryota</taxon>
        <taxon>Sar</taxon>
        <taxon>Stramenopiles</taxon>
        <taxon>Ochrophyta</taxon>
        <taxon>Bacillariophyta</taxon>
        <taxon>Bacillariophyceae</taxon>
        <taxon>Bacillariophycidae</taxon>
        <taxon>Bacillariales</taxon>
        <taxon>Bacillariaceae</taxon>
        <taxon>Fragilariopsis</taxon>
    </lineage>
</organism>
<proteinExistence type="predicted"/>
<keyword evidence="2" id="KW-0472">Membrane</keyword>
<keyword evidence="2" id="KW-1133">Transmembrane helix</keyword>
<sequence length="715" mass="81299">MKKKKKKKQRGVLTNRNNPASAMVMLIMALLLTTIAIIYSLFFLTPTDNRSPPSLYFEYPMLLSSSSFITANKTKTTTANTNTANTKKSAAAADEKPTTTTKSTTTPLIIRRYDEAGPKPIPGTERSHTLPNAIPITRIIPRNQVENKTYHLQQRTNTSDHNLSIIYPLPRQGKFRDDNATKGRYDSNHNYTTDYRTLYLYNPSILPLHNTIPKEDDNDPNVNDSSMLLSKDDLFKLTGGDSNVQYVVIYRAYLSNNCFGNTNQQRKMMKAGEQISYLAIALLDSKLNLIENSDILIDLNVDPQTRGLYYRQFMEDCRLFIIQKSIYLICNEECRRIQIKRNTNSMNMNMANSTTNSTTSSSSSDNTGSDTGYIYPNIYGNGLQITSIGSNTKIGGGKNFNIFQTTTKRSNTDTNDSTSTTDYYIQYRPLPHQYRKLINIPTNDDDDKNKNVHQRLDLFKTTISNNEKSIEQEAPRLILGDNDNGHNNIDYRGYPKPTFHTPDIYHNITVCEDNIDGTASWNKNCTNPIERSFFDINKDHGSACCVRVLLPRMPENEKQSEQEVMVGISHQKLSIKNKFWLKDSQNRYESLISNDQFVSRFIAYDIHYPFRIVAISGWFCLGFGTTGSSSNTHTDTDSQHQEQQQSTLAGHNMDIRLNLFNETYNCPIIHFISGFSEVVGNTSRAIIGYGINDCHPRMFILEKTEIIKLLVPTTN</sequence>
<accession>A0A1E7FIU5</accession>
<keyword evidence="4" id="KW-1185">Reference proteome</keyword>
<name>A0A1E7FIU5_9STRA</name>
<dbReference type="EMBL" id="KV784357">
    <property type="protein sequence ID" value="OEU18044.1"/>
    <property type="molecule type" value="Genomic_DNA"/>
</dbReference>
<protein>
    <submittedName>
        <fullName evidence="3">Uncharacterized protein</fullName>
    </submittedName>
</protein>
<dbReference type="InParanoid" id="A0A1E7FIU5"/>
<dbReference type="OrthoDB" id="49543at2759"/>
<evidence type="ECO:0000256" key="1">
    <source>
        <dbReference type="SAM" id="MobiDB-lite"/>
    </source>
</evidence>